<dbReference type="AlphaFoldDB" id="G0NEP5"/>
<gene>
    <name evidence="13" type="ORF">CAEBREN_17580</name>
</gene>
<dbReference type="InterPro" id="IPR000536">
    <property type="entry name" value="Nucl_hrmn_rcpt_lig-bd"/>
</dbReference>
<dbReference type="EMBL" id="GL379873">
    <property type="protein sequence ID" value="EGT58823.1"/>
    <property type="molecule type" value="Genomic_DNA"/>
</dbReference>
<dbReference type="PRINTS" id="PR00047">
    <property type="entry name" value="STROIDFINGER"/>
</dbReference>
<dbReference type="InParanoid" id="G0NEP5"/>
<comment type="subcellular location">
    <subcellularLocation>
        <location evidence="10">Nucleus</location>
    </subcellularLocation>
</comment>
<evidence type="ECO:0000313" key="13">
    <source>
        <dbReference type="EMBL" id="EGT58823.1"/>
    </source>
</evidence>
<dbReference type="FunCoup" id="G0NEP5">
    <property type="interactions" value="252"/>
</dbReference>
<dbReference type="PROSITE" id="PS51843">
    <property type="entry name" value="NR_LBD"/>
    <property type="match status" value="1"/>
</dbReference>
<dbReference type="GO" id="GO:0043565">
    <property type="term" value="F:sequence-specific DNA binding"/>
    <property type="evidence" value="ECO:0007669"/>
    <property type="project" value="InterPro"/>
</dbReference>
<dbReference type="GO" id="GO:0003700">
    <property type="term" value="F:DNA-binding transcription factor activity"/>
    <property type="evidence" value="ECO:0007669"/>
    <property type="project" value="InterPro"/>
</dbReference>
<keyword evidence="4 10" id="KW-0862">Zinc</keyword>
<keyword evidence="6 10" id="KW-0238">DNA-binding</keyword>
<dbReference type="Gene3D" id="1.10.565.10">
    <property type="entry name" value="Retinoid X Receptor"/>
    <property type="match status" value="1"/>
</dbReference>
<evidence type="ECO:0000259" key="12">
    <source>
        <dbReference type="PROSITE" id="PS51843"/>
    </source>
</evidence>
<keyword evidence="2 10" id="KW-0479">Metal-binding</keyword>
<protein>
    <submittedName>
        <fullName evidence="13">Uncharacterized protein</fullName>
    </submittedName>
</protein>
<feature type="domain" description="Nuclear receptor" evidence="11">
    <location>
        <begin position="24"/>
        <end position="99"/>
    </location>
</feature>
<keyword evidence="5 10" id="KW-0805">Transcription regulation</keyword>
<evidence type="ECO:0000256" key="5">
    <source>
        <dbReference type="ARBA" id="ARBA00023015"/>
    </source>
</evidence>
<dbReference type="InterPro" id="IPR013088">
    <property type="entry name" value="Znf_NHR/GATA"/>
</dbReference>
<evidence type="ECO:0000256" key="8">
    <source>
        <dbReference type="ARBA" id="ARBA00023170"/>
    </source>
</evidence>
<name>G0NEP5_CAEBE</name>
<evidence type="ECO:0000256" key="1">
    <source>
        <dbReference type="ARBA" id="ARBA00005993"/>
    </source>
</evidence>
<reference evidence="14" key="1">
    <citation type="submission" date="2011-07" db="EMBL/GenBank/DDBJ databases">
        <authorList>
            <consortium name="Caenorhabditis brenneri Sequencing and Analysis Consortium"/>
            <person name="Wilson R.K."/>
        </authorList>
    </citation>
    <scope>NUCLEOTIDE SEQUENCE [LARGE SCALE GENOMIC DNA]</scope>
    <source>
        <strain evidence="14">PB2801</strain>
    </source>
</reference>
<dbReference type="eggNOG" id="KOG3575">
    <property type="taxonomic scope" value="Eukaryota"/>
</dbReference>
<evidence type="ECO:0000256" key="7">
    <source>
        <dbReference type="ARBA" id="ARBA00023163"/>
    </source>
</evidence>
<dbReference type="InterPro" id="IPR051152">
    <property type="entry name" value="C.elegans_Orphan_NR"/>
</dbReference>
<evidence type="ECO:0000256" key="4">
    <source>
        <dbReference type="ARBA" id="ARBA00022833"/>
    </source>
</evidence>
<dbReference type="OrthoDB" id="5844222at2759"/>
<evidence type="ECO:0000256" key="2">
    <source>
        <dbReference type="ARBA" id="ARBA00022723"/>
    </source>
</evidence>
<dbReference type="HOGENOM" id="CLU_007368_7_1_1"/>
<dbReference type="Pfam" id="PF00104">
    <property type="entry name" value="Hormone_recep"/>
    <property type="match status" value="1"/>
</dbReference>
<proteinExistence type="inferred from homology"/>
<dbReference type="SUPFAM" id="SSF48508">
    <property type="entry name" value="Nuclear receptor ligand-binding domain"/>
    <property type="match status" value="1"/>
</dbReference>
<evidence type="ECO:0000256" key="10">
    <source>
        <dbReference type="RuleBase" id="RU004334"/>
    </source>
</evidence>
<evidence type="ECO:0000259" key="11">
    <source>
        <dbReference type="PROSITE" id="PS51030"/>
    </source>
</evidence>
<dbReference type="SMART" id="SM00399">
    <property type="entry name" value="ZnF_C4"/>
    <property type="match status" value="1"/>
</dbReference>
<evidence type="ECO:0000313" key="14">
    <source>
        <dbReference type="Proteomes" id="UP000008068"/>
    </source>
</evidence>
<dbReference type="PROSITE" id="PS51030">
    <property type="entry name" value="NUCLEAR_REC_DBD_2"/>
    <property type="match status" value="1"/>
</dbReference>
<evidence type="ECO:0000256" key="9">
    <source>
        <dbReference type="ARBA" id="ARBA00023242"/>
    </source>
</evidence>
<dbReference type="PANTHER" id="PTHR45680">
    <property type="entry name" value="NUCLEAR HORMONE RECEPTOR FAMILY"/>
    <property type="match status" value="1"/>
</dbReference>
<sequence length="438" mass="50762">MDQPCSSTSPSSPPDLTMVPANAFKNCQVCGKQGHGNHFGAITCRACAAFFRRFGISNNFKPCTLNKKCGEPRNGWFSCKMCRLQRCKDIGMTSDSESLIRKKIKIKIVDFQFQRDSFHSKEAKKILEGLETKIPPTMDTFLGRSNLIIYCARHPNEKSDKKFIDVQFLIDKASEVLSKDVETPVVAPSSLEKLALGLQNVRQNNPNKNTRYITRVGKEETFELWEYDVLKVAKWLTYFDEFQQLPHKLKLDMLKGIWIIWSRLEKMATVAKARKTNIVKSNQVLLEFNDDQIIFEMGKLEIDLSWCSKYSFEQLKFFGCPKPERIDGMVQSMIALEPTDVELTFMLCQLCLHHVGKRHQGEILEVCERLQDSLSNDLHDYYANRMKMTKYSDRIASMMKINNAIQQGINQRKEKVEFMKIFDVFYVEYSDPEMFLDF</sequence>
<evidence type="ECO:0000256" key="6">
    <source>
        <dbReference type="ARBA" id="ARBA00023125"/>
    </source>
</evidence>
<dbReference type="SMART" id="SM00430">
    <property type="entry name" value="HOLI"/>
    <property type="match status" value="1"/>
</dbReference>
<dbReference type="GO" id="GO:0008270">
    <property type="term" value="F:zinc ion binding"/>
    <property type="evidence" value="ECO:0007669"/>
    <property type="project" value="UniProtKB-KW"/>
</dbReference>
<accession>G0NEP5</accession>
<dbReference type="OMA" id="NLIIYCA"/>
<dbReference type="InterPro" id="IPR035500">
    <property type="entry name" value="NHR-like_dom_sf"/>
</dbReference>
<keyword evidence="14" id="KW-1185">Reference proteome</keyword>
<keyword evidence="9 10" id="KW-0539">Nucleus</keyword>
<dbReference type="PROSITE" id="PS00031">
    <property type="entry name" value="NUCLEAR_REC_DBD_1"/>
    <property type="match status" value="1"/>
</dbReference>
<dbReference type="GO" id="GO:0005634">
    <property type="term" value="C:nucleus"/>
    <property type="evidence" value="ECO:0007669"/>
    <property type="project" value="UniProtKB-SubCell"/>
</dbReference>
<evidence type="ECO:0000256" key="3">
    <source>
        <dbReference type="ARBA" id="ARBA00022771"/>
    </source>
</evidence>
<dbReference type="STRING" id="135651.G0NEP5"/>
<keyword evidence="7 10" id="KW-0804">Transcription</keyword>
<keyword evidence="8 10" id="KW-0675">Receptor</keyword>
<dbReference type="PANTHER" id="PTHR45680:SF12">
    <property type="entry name" value="NUCLEAR HORMONE RECEPTOR FAMILY-RELATED"/>
    <property type="match status" value="1"/>
</dbReference>
<keyword evidence="3 10" id="KW-0863">Zinc-finger</keyword>
<dbReference type="SUPFAM" id="SSF57716">
    <property type="entry name" value="Glucocorticoid receptor-like (DNA-binding domain)"/>
    <property type="match status" value="1"/>
</dbReference>
<comment type="similarity">
    <text evidence="1 10">Belongs to the nuclear hormone receptor family.</text>
</comment>
<organism evidence="14">
    <name type="scientific">Caenorhabditis brenneri</name>
    <name type="common">Nematode worm</name>
    <dbReference type="NCBI Taxonomy" id="135651"/>
    <lineage>
        <taxon>Eukaryota</taxon>
        <taxon>Metazoa</taxon>
        <taxon>Ecdysozoa</taxon>
        <taxon>Nematoda</taxon>
        <taxon>Chromadorea</taxon>
        <taxon>Rhabditida</taxon>
        <taxon>Rhabditina</taxon>
        <taxon>Rhabditomorpha</taxon>
        <taxon>Rhabditoidea</taxon>
        <taxon>Rhabditidae</taxon>
        <taxon>Peloderinae</taxon>
        <taxon>Caenorhabditis</taxon>
    </lineage>
</organism>
<dbReference type="InterPro" id="IPR001628">
    <property type="entry name" value="Znf_hrmn_rcpt"/>
</dbReference>
<dbReference type="Gene3D" id="3.30.50.10">
    <property type="entry name" value="Erythroid Transcription Factor GATA-1, subunit A"/>
    <property type="match status" value="1"/>
</dbReference>
<feature type="domain" description="NR LBD" evidence="12">
    <location>
        <begin position="176"/>
        <end position="438"/>
    </location>
</feature>
<dbReference type="Proteomes" id="UP000008068">
    <property type="component" value="Unassembled WGS sequence"/>
</dbReference>
<dbReference type="Pfam" id="PF00105">
    <property type="entry name" value="zf-C4"/>
    <property type="match status" value="1"/>
</dbReference>